<keyword evidence="2 7" id="KW-0418">Kinase</keyword>
<keyword evidence="3" id="KW-0902">Two-component regulatory system</keyword>
<feature type="transmembrane region" description="Helical" evidence="4">
    <location>
        <begin position="25"/>
        <end position="43"/>
    </location>
</feature>
<evidence type="ECO:0000256" key="3">
    <source>
        <dbReference type="ARBA" id="ARBA00023012"/>
    </source>
</evidence>
<evidence type="ECO:0000256" key="2">
    <source>
        <dbReference type="ARBA" id="ARBA00022777"/>
    </source>
</evidence>
<dbReference type="EMBL" id="JAQFWQ010000052">
    <property type="protein sequence ID" value="MDA2812532.1"/>
    <property type="molecule type" value="Genomic_DNA"/>
</dbReference>
<dbReference type="InterPro" id="IPR050482">
    <property type="entry name" value="Sensor_HK_TwoCompSys"/>
</dbReference>
<gene>
    <name evidence="7" type="ORF">O4J56_17950</name>
</gene>
<dbReference type="Pfam" id="PF02518">
    <property type="entry name" value="HATPase_c"/>
    <property type="match status" value="1"/>
</dbReference>
<feature type="transmembrane region" description="Helical" evidence="4">
    <location>
        <begin position="82"/>
        <end position="100"/>
    </location>
</feature>
<dbReference type="InterPro" id="IPR036890">
    <property type="entry name" value="HATPase_C_sf"/>
</dbReference>
<keyword evidence="4" id="KW-0472">Membrane</keyword>
<name>A0ABT4U878_9ACTN</name>
<feature type="transmembrane region" description="Helical" evidence="4">
    <location>
        <begin position="156"/>
        <end position="173"/>
    </location>
</feature>
<reference evidence="7 8" key="1">
    <citation type="submission" date="2023-01" db="EMBL/GenBank/DDBJ databases">
        <title>Draft genome sequence of Nocardiopsis sp. RSe5-2 isolated from halophytes.</title>
        <authorList>
            <person name="Duangmal K."/>
            <person name="Chantavorakit T."/>
        </authorList>
    </citation>
    <scope>NUCLEOTIDE SEQUENCE [LARGE SCALE GENOMIC DNA]</scope>
    <source>
        <strain evidence="7 8">RSe5-2</strain>
    </source>
</reference>
<comment type="caution">
    <text evidence="7">The sequence shown here is derived from an EMBL/GenBank/DDBJ whole genome shotgun (WGS) entry which is preliminary data.</text>
</comment>
<dbReference type="Gene3D" id="3.30.565.10">
    <property type="entry name" value="Histidine kinase-like ATPase, C-terminal domain"/>
    <property type="match status" value="1"/>
</dbReference>
<dbReference type="Pfam" id="PF07730">
    <property type="entry name" value="HisKA_3"/>
    <property type="match status" value="1"/>
</dbReference>
<dbReference type="PANTHER" id="PTHR24421:SF63">
    <property type="entry name" value="SENSOR HISTIDINE KINASE DESK"/>
    <property type="match status" value="1"/>
</dbReference>
<evidence type="ECO:0000259" key="6">
    <source>
        <dbReference type="Pfam" id="PF07730"/>
    </source>
</evidence>
<dbReference type="RefSeq" id="WP_270687122.1">
    <property type="nucleotide sequence ID" value="NZ_JAQFWQ010000052.1"/>
</dbReference>
<protein>
    <submittedName>
        <fullName evidence="7">Histidine kinase</fullName>
    </submittedName>
</protein>
<dbReference type="Proteomes" id="UP001527866">
    <property type="component" value="Unassembled WGS sequence"/>
</dbReference>
<dbReference type="InterPro" id="IPR003594">
    <property type="entry name" value="HATPase_dom"/>
</dbReference>
<evidence type="ECO:0000259" key="5">
    <source>
        <dbReference type="Pfam" id="PF02518"/>
    </source>
</evidence>
<proteinExistence type="predicted"/>
<feature type="domain" description="Histidine kinase/HSP90-like ATPase" evidence="5">
    <location>
        <begin position="300"/>
        <end position="387"/>
    </location>
</feature>
<dbReference type="PANTHER" id="PTHR24421">
    <property type="entry name" value="NITRATE/NITRITE SENSOR PROTEIN NARX-RELATED"/>
    <property type="match status" value="1"/>
</dbReference>
<feature type="transmembrane region" description="Helical" evidence="4">
    <location>
        <begin position="129"/>
        <end position="150"/>
    </location>
</feature>
<evidence type="ECO:0000256" key="4">
    <source>
        <dbReference type="SAM" id="Phobius"/>
    </source>
</evidence>
<accession>A0ABT4U878</accession>
<keyword evidence="4" id="KW-0812">Transmembrane</keyword>
<evidence type="ECO:0000256" key="1">
    <source>
        <dbReference type="ARBA" id="ARBA00022679"/>
    </source>
</evidence>
<keyword evidence="1" id="KW-0808">Transferase</keyword>
<dbReference type="InterPro" id="IPR011712">
    <property type="entry name" value="Sig_transdc_His_kin_sub3_dim/P"/>
</dbReference>
<keyword evidence="8" id="KW-1185">Reference proteome</keyword>
<keyword evidence="4" id="KW-1133">Transmembrane helix</keyword>
<dbReference type="GO" id="GO:0016301">
    <property type="term" value="F:kinase activity"/>
    <property type="evidence" value="ECO:0007669"/>
    <property type="project" value="UniProtKB-KW"/>
</dbReference>
<dbReference type="CDD" id="cd16917">
    <property type="entry name" value="HATPase_UhpB-NarQ-NarX-like"/>
    <property type="match status" value="1"/>
</dbReference>
<feature type="domain" description="Signal transduction histidine kinase subgroup 3 dimerisation and phosphoacceptor" evidence="6">
    <location>
        <begin position="199"/>
        <end position="262"/>
    </location>
</feature>
<feature type="transmembrane region" description="Helical" evidence="4">
    <location>
        <begin position="49"/>
        <end position="70"/>
    </location>
</feature>
<evidence type="ECO:0000313" key="8">
    <source>
        <dbReference type="Proteomes" id="UP001527866"/>
    </source>
</evidence>
<dbReference type="Gene3D" id="1.20.5.1930">
    <property type="match status" value="1"/>
</dbReference>
<dbReference type="SUPFAM" id="SSF55874">
    <property type="entry name" value="ATPase domain of HSP90 chaperone/DNA topoisomerase II/histidine kinase"/>
    <property type="match status" value="1"/>
</dbReference>
<sequence length="396" mass="43079">MRVHQPAAGPPTPDRVVLRYIKRHQYLNSAFALILPGIALVTADAEPVPIAVLVVLLLGFSILRSMVIGLGGPPPVGLHRTVLLWTLVAIAIAAMTLATAKTQAPWFWLLLPGIAAADVVTMRPRHWLAAHIVPIALATGVCVYAVVAPGSSTEEALRYSVTSVLAVGFLAYWESTGPVLWQRTVDANESTLRLAVAEERLRISEDLHDILGRALEVVAFKSELASRLVRDAPERAERELGEVQEVARGAVRDVRNLVRANQTTEIAHEVDTARRLLESASIRCEAEGPFADMPEELSHTLGRVVREAVTNILRHARATVCEIRLKRDGDDVVLVVRNDGAAEGPARPYPLDEPPTGLESLRRHIREHRGELSAEARGSHFTLTARLPAPAAPPSL</sequence>
<organism evidence="7 8">
    <name type="scientific">Nocardiopsis endophytica</name>
    <dbReference type="NCBI Taxonomy" id="3018445"/>
    <lineage>
        <taxon>Bacteria</taxon>
        <taxon>Bacillati</taxon>
        <taxon>Actinomycetota</taxon>
        <taxon>Actinomycetes</taxon>
        <taxon>Streptosporangiales</taxon>
        <taxon>Nocardiopsidaceae</taxon>
        <taxon>Nocardiopsis</taxon>
    </lineage>
</organism>
<evidence type="ECO:0000313" key="7">
    <source>
        <dbReference type="EMBL" id="MDA2812532.1"/>
    </source>
</evidence>